<accession>A0A516SI65</accession>
<sequence>MTQPSLWRHVGFRRLYLSTVGFSLGTQVYQLAMPLILYELTRSAAAMTAMRAIELLPNLLLAMFIGVWADRIDRGRWARLAIAGMVVLMGVQVLLLEQGAAALPFFFITAFVLMTLNYLYAICRMGMIKEMLPEPLLLPATGQLTVVNQLFAVLGPALAGGLLAWRLELGLWLPMAAMLLAAWLLRSLPLPARRIEASGFWQDWREGWRVLVRNRPLWHLAWLVVLINGSVGVVEVLFLFRARDQLQLGPGELGLLYGLAGVGGVAGGMLCSRLRQRFGLGRLLMMELLLESACVLVLAWSDSLPLLLLALAANSFGGVIGNVCIWGYRQESTDSRYIGRISGLTGSMFKLLMPATLVLSGGLAASLPLAYLLSACAGAHLLAVLGTRVSAIYRVA</sequence>
<dbReference type="OrthoDB" id="3460055at2"/>
<organism evidence="7 8">
    <name type="scientific">Chitinimonas arctica</name>
    <dbReference type="NCBI Taxonomy" id="2594795"/>
    <lineage>
        <taxon>Bacteria</taxon>
        <taxon>Pseudomonadati</taxon>
        <taxon>Pseudomonadota</taxon>
        <taxon>Betaproteobacteria</taxon>
        <taxon>Neisseriales</taxon>
        <taxon>Chitinibacteraceae</taxon>
        <taxon>Chitinimonas</taxon>
    </lineage>
</organism>
<feature type="transmembrane region" description="Helical" evidence="6">
    <location>
        <begin position="15"/>
        <end position="38"/>
    </location>
</feature>
<dbReference type="InterPro" id="IPR011701">
    <property type="entry name" value="MFS"/>
</dbReference>
<keyword evidence="4 6" id="KW-1133">Transmembrane helix</keyword>
<dbReference type="InterPro" id="IPR036259">
    <property type="entry name" value="MFS_trans_sf"/>
</dbReference>
<keyword evidence="5 6" id="KW-0472">Membrane</keyword>
<protein>
    <submittedName>
        <fullName evidence="7">MFS transporter</fullName>
    </submittedName>
</protein>
<proteinExistence type="predicted"/>
<evidence type="ECO:0000313" key="7">
    <source>
        <dbReference type="EMBL" id="QDQ27840.1"/>
    </source>
</evidence>
<dbReference type="RefSeq" id="WP_144279228.1">
    <property type="nucleotide sequence ID" value="NZ_CP041730.1"/>
</dbReference>
<comment type="subcellular location">
    <subcellularLocation>
        <location evidence="1">Cell membrane</location>
        <topology evidence="1">Multi-pass membrane protein</topology>
    </subcellularLocation>
</comment>
<name>A0A516SI65_9NEIS</name>
<feature type="transmembrane region" description="Helical" evidence="6">
    <location>
        <begin position="217"/>
        <end position="242"/>
    </location>
</feature>
<evidence type="ECO:0000256" key="5">
    <source>
        <dbReference type="ARBA" id="ARBA00023136"/>
    </source>
</evidence>
<evidence type="ECO:0000256" key="4">
    <source>
        <dbReference type="ARBA" id="ARBA00022989"/>
    </source>
</evidence>
<dbReference type="KEGG" id="cari:FNU76_16635"/>
<dbReference type="Gene3D" id="1.20.1250.20">
    <property type="entry name" value="MFS general substrate transporter like domains"/>
    <property type="match status" value="1"/>
</dbReference>
<feature type="transmembrane region" description="Helical" evidence="6">
    <location>
        <begin position="171"/>
        <end position="188"/>
    </location>
</feature>
<evidence type="ECO:0000256" key="2">
    <source>
        <dbReference type="ARBA" id="ARBA00022475"/>
    </source>
</evidence>
<feature type="transmembrane region" description="Helical" evidence="6">
    <location>
        <begin position="306"/>
        <end position="328"/>
    </location>
</feature>
<dbReference type="GO" id="GO:0005886">
    <property type="term" value="C:plasma membrane"/>
    <property type="evidence" value="ECO:0007669"/>
    <property type="project" value="UniProtKB-SubCell"/>
</dbReference>
<feature type="transmembrane region" description="Helical" evidence="6">
    <location>
        <begin position="44"/>
        <end position="65"/>
    </location>
</feature>
<keyword evidence="2" id="KW-1003">Cell membrane</keyword>
<evidence type="ECO:0000313" key="8">
    <source>
        <dbReference type="Proteomes" id="UP000317550"/>
    </source>
</evidence>
<evidence type="ECO:0000256" key="3">
    <source>
        <dbReference type="ARBA" id="ARBA00022692"/>
    </source>
</evidence>
<evidence type="ECO:0000256" key="1">
    <source>
        <dbReference type="ARBA" id="ARBA00004651"/>
    </source>
</evidence>
<feature type="transmembrane region" description="Helical" evidence="6">
    <location>
        <begin position="283"/>
        <end position="300"/>
    </location>
</feature>
<keyword evidence="8" id="KW-1185">Reference proteome</keyword>
<dbReference type="Pfam" id="PF07690">
    <property type="entry name" value="MFS_1"/>
    <property type="match status" value="1"/>
</dbReference>
<dbReference type="SUPFAM" id="SSF103473">
    <property type="entry name" value="MFS general substrate transporter"/>
    <property type="match status" value="1"/>
</dbReference>
<feature type="transmembrane region" description="Helical" evidence="6">
    <location>
        <begin position="371"/>
        <end position="393"/>
    </location>
</feature>
<feature type="transmembrane region" description="Helical" evidence="6">
    <location>
        <begin position="254"/>
        <end position="271"/>
    </location>
</feature>
<dbReference type="GO" id="GO:0022857">
    <property type="term" value="F:transmembrane transporter activity"/>
    <property type="evidence" value="ECO:0007669"/>
    <property type="project" value="InterPro"/>
</dbReference>
<dbReference type="EMBL" id="CP041730">
    <property type="protein sequence ID" value="QDQ27840.1"/>
    <property type="molecule type" value="Genomic_DNA"/>
</dbReference>
<dbReference type="PANTHER" id="PTHR23513">
    <property type="entry name" value="INTEGRAL MEMBRANE EFFLUX PROTEIN-RELATED"/>
    <property type="match status" value="1"/>
</dbReference>
<dbReference type="CDD" id="cd06173">
    <property type="entry name" value="MFS_MefA_like"/>
    <property type="match status" value="1"/>
</dbReference>
<evidence type="ECO:0000256" key="6">
    <source>
        <dbReference type="SAM" id="Phobius"/>
    </source>
</evidence>
<reference evidence="8" key="1">
    <citation type="submission" date="2019-07" db="EMBL/GenBank/DDBJ databases">
        <title>Chitinimonas sp. nov., isolated from Ny-Alesund, arctica soil.</title>
        <authorList>
            <person name="Xu Q."/>
            <person name="Peng F."/>
        </authorList>
    </citation>
    <scope>NUCLEOTIDE SEQUENCE [LARGE SCALE GENOMIC DNA]</scope>
    <source>
        <strain evidence="8">R3-44</strain>
    </source>
</reference>
<gene>
    <name evidence="7" type="ORF">FNU76_16635</name>
</gene>
<feature type="transmembrane region" description="Helical" evidence="6">
    <location>
        <begin position="101"/>
        <end position="123"/>
    </location>
</feature>
<feature type="transmembrane region" description="Helical" evidence="6">
    <location>
        <begin position="77"/>
        <end position="95"/>
    </location>
</feature>
<keyword evidence="3 6" id="KW-0812">Transmembrane</keyword>
<dbReference type="AlphaFoldDB" id="A0A516SI65"/>
<dbReference type="Proteomes" id="UP000317550">
    <property type="component" value="Chromosome"/>
</dbReference>
<feature type="transmembrane region" description="Helical" evidence="6">
    <location>
        <begin position="348"/>
        <end position="365"/>
    </location>
</feature>
<feature type="transmembrane region" description="Helical" evidence="6">
    <location>
        <begin position="144"/>
        <end position="165"/>
    </location>
</feature>
<dbReference type="PANTHER" id="PTHR23513:SF6">
    <property type="entry name" value="MAJOR FACILITATOR SUPERFAMILY ASSOCIATED DOMAIN-CONTAINING PROTEIN"/>
    <property type="match status" value="1"/>
</dbReference>